<keyword evidence="5" id="KW-1185">Reference proteome</keyword>
<dbReference type="EMBL" id="JBHSMZ010000015">
    <property type="protein sequence ID" value="MFC5550663.1"/>
    <property type="molecule type" value="Genomic_DNA"/>
</dbReference>
<dbReference type="SUPFAM" id="SSF74853">
    <property type="entry name" value="Lamin A/C globular tail domain"/>
    <property type="match status" value="1"/>
</dbReference>
<dbReference type="InterPro" id="IPR005135">
    <property type="entry name" value="Endo/exonuclease/phosphatase"/>
</dbReference>
<proteinExistence type="predicted"/>
<dbReference type="Pfam" id="PF03372">
    <property type="entry name" value="Exo_endo_phos"/>
    <property type="match status" value="1"/>
</dbReference>
<feature type="signal peptide" evidence="2">
    <location>
        <begin position="1"/>
        <end position="29"/>
    </location>
</feature>
<dbReference type="CDD" id="cd10283">
    <property type="entry name" value="MnuA_DNase1-like"/>
    <property type="match status" value="1"/>
</dbReference>
<evidence type="ECO:0000256" key="1">
    <source>
        <dbReference type="SAM" id="MobiDB-lite"/>
    </source>
</evidence>
<dbReference type="CDD" id="cd04486">
    <property type="entry name" value="YhcR_OBF_like"/>
    <property type="match status" value="1"/>
</dbReference>
<dbReference type="InterPro" id="IPR001322">
    <property type="entry name" value="Lamin_tail_dom"/>
</dbReference>
<dbReference type="PROSITE" id="PS51841">
    <property type="entry name" value="LTD"/>
    <property type="match status" value="1"/>
</dbReference>
<dbReference type="InterPro" id="IPR047971">
    <property type="entry name" value="ExeM-like"/>
</dbReference>
<evidence type="ECO:0000313" key="5">
    <source>
        <dbReference type="Proteomes" id="UP001596086"/>
    </source>
</evidence>
<comment type="caution">
    <text evidence="4">The sequence shown here is derived from an EMBL/GenBank/DDBJ whole genome shotgun (WGS) entry which is preliminary data.</text>
</comment>
<dbReference type="InterPro" id="IPR036415">
    <property type="entry name" value="Lamin_tail_dom_sf"/>
</dbReference>
<keyword evidence="2" id="KW-0732">Signal</keyword>
<evidence type="ECO:0000313" key="4">
    <source>
        <dbReference type="EMBL" id="MFC5550663.1"/>
    </source>
</evidence>
<evidence type="ECO:0000259" key="3">
    <source>
        <dbReference type="PROSITE" id="PS51841"/>
    </source>
</evidence>
<dbReference type="RefSeq" id="WP_379773580.1">
    <property type="nucleotide sequence ID" value="NZ_JBHSMZ010000015.1"/>
</dbReference>
<dbReference type="GO" id="GO:0004519">
    <property type="term" value="F:endonuclease activity"/>
    <property type="evidence" value="ECO:0007669"/>
    <property type="project" value="UniProtKB-KW"/>
</dbReference>
<dbReference type="Gene3D" id="2.60.40.1260">
    <property type="entry name" value="Lamin Tail domain"/>
    <property type="match status" value="1"/>
</dbReference>
<dbReference type="PANTHER" id="PTHR42834">
    <property type="entry name" value="ENDONUCLEASE/EXONUCLEASE/PHOSPHATASE FAMILY PROTEIN (AFU_ORTHOLOGUE AFUA_3G09210)"/>
    <property type="match status" value="1"/>
</dbReference>
<dbReference type="Pfam" id="PF00932">
    <property type="entry name" value="LTD"/>
    <property type="match status" value="1"/>
</dbReference>
<gene>
    <name evidence="4" type="ORF">ACFPO9_19265</name>
</gene>
<dbReference type="NCBIfam" id="NF033681">
    <property type="entry name" value="ExeM_NucH_DNase"/>
    <property type="match status" value="1"/>
</dbReference>
<keyword evidence="4" id="KW-0378">Hydrolase</keyword>
<organism evidence="4 5">
    <name type="scientific">Massilia aerilata</name>
    <dbReference type="NCBI Taxonomy" id="453817"/>
    <lineage>
        <taxon>Bacteria</taxon>
        <taxon>Pseudomonadati</taxon>
        <taxon>Pseudomonadota</taxon>
        <taxon>Betaproteobacteria</taxon>
        <taxon>Burkholderiales</taxon>
        <taxon>Oxalobacteraceae</taxon>
        <taxon>Telluria group</taxon>
        <taxon>Massilia</taxon>
    </lineage>
</organism>
<reference evidence="5" key="1">
    <citation type="journal article" date="2019" name="Int. J. Syst. Evol. Microbiol.">
        <title>The Global Catalogue of Microorganisms (GCM) 10K type strain sequencing project: providing services to taxonomists for standard genome sequencing and annotation.</title>
        <authorList>
            <consortium name="The Broad Institute Genomics Platform"/>
            <consortium name="The Broad Institute Genome Sequencing Center for Infectious Disease"/>
            <person name="Wu L."/>
            <person name="Ma J."/>
        </authorList>
    </citation>
    <scope>NUCLEOTIDE SEQUENCE [LARGE SCALE GENOMIC DNA]</scope>
    <source>
        <strain evidence="5">CGMCC 4.5798</strain>
    </source>
</reference>
<dbReference type="Gene3D" id="3.60.10.10">
    <property type="entry name" value="Endonuclease/exonuclease/phosphatase"/>
    <property type="match status" value="1"/>
</dbReference>
<dbReference type="InterPro" id="IPR036691">
    <property type="entry name" value="Endo/exonu/phosph_ase_sf"/>
</dbReference>
<feature type="chain" id="PRO_5046399697" evidence="2">
    <location>
        <begin position="30"/>
        <end position="1002"/>
    </location>
</feature>
<dbReference type="SUPFAM" id="SSF56219">
    <property type="entry name" value="DNase I-like"/>
    <property type="match status" value="1"/>
</dbReference>
<sequence length="1002" mass="102633">MTHRPSIQTPGRLTVLAALLAAFAAPAFAGPGADVVISQVYGGGGNSGAVYKNDFIELFNRSGAEVNLKGWSVQYASTGGGTWTLTKITTDVLLQPGQYFLIQEGAGAGAGVALPAADLSASIAMSASYGKVALVKSQDALSGSAPVSGDLVDLVGFGPTSGANTVSAWEGTGPVPQLTNSTAGVRKDGGCTDTDNNAGDFTAGTPVARNSASPIHACGVIAPVDKPIVPNCPASIGGRAGTAATGFLQASDPDGIVSQADITSAAVPGISLSGFTAAGGIGASASVTLTVDASVPSGIYPVAVTFGNGKQTATCTVNVALSGEHTISQIQGSGLTSPYAGTVQTTTGVITKKLSDGNFFIQDPAGDGDPTTSDAIYVFNAPTAARVGDLVKVSGTVTEYKPSGATRTFTEFGNVTQVSVLGSGASVPVTYVRLGDEDLSQYEGMLVSFSGPLFVNGNYNLGDRGEVVLGSTRHETPTNRYRPGSADAVALAASYQRDTLVLDDGIFSTPNPIPYLTDGTLRTGDSVNGLTGVIDFGAIGGGGAWYKLQPTETPVFNRSNAREAAPTVAPGNVRVASANVLNFFTTFTDGTDAWGGTGKGCTLGSTTKAANCRGADSTAEFIRQRNKIVNELKAMDADAVGLMEIENNGDTTVEYLVGALNAAIGSPAYDYVRKPATTGTDAIRVAMIYKPGKLTPVGGAMSDGDSVNNRPPMAQTFKVNANGARFSLIVNHLKSKGSCGGGIVGDADSGDGQGCFNATRILQAKRLASYFIPAVIANAGDPDVLAVGDFNSYGHEDPIAYLTDNGLVNELERFVRPNGMPYSFQFDDTVGYLDHALATASLDGQVAGVTEWHNNADEPQIIDYNKESKPDDEYVDNAFRASDHDPVLVSLNLAPVFVDVSGSVSVAKSGLAVNRTTGKYTGTVTFTNTSGAAIRGPLQFKLDGLTAGVTLDNQSGIQGGSPYISLSNASIAPGATVTVPVTFTNPSKALIAYTAKLFSGTF</sequence>
<name>A0ABW0S163_9BURK</name>
<evidence type="ECO:0000256" key="2">
    <source>
        <dbReference type="SAM" id="SignalP"/>
    </source>
</evidence>
<keyword evidence="4" id="KW-0255">Endonuclease</keyword>
<protein>
    <submittedName>
        <fullName evidence="4">ExeM/NucH family extracellular endonuclease</fullName>
    </submittedName>
</protein>
<dbReference type="PANTHER" id="PTHR42834:SF1">
    <property type="entry name" value="ENDONUCLEASE_EXONUCLEASE_PHOSPHATASE FAMILY PROTEIN (AFU_ORTHOLOGUE AFUA_3G09210)"/>
    <property type="match status" value="1"/>
</dbReference>
<feature type="domain" description="LTD" evidence="3">
    <location>
        <begin position="19"/>
        <end position="176"/>
    </location>
</feature>
<feature type="region of interest" description="Disordered" evidence="1">
    <location>
        <begin position="166"/>
        <end position="192"/>
    </location>
</feature>
<keyword evidence="4" id="KW-0540">Nuclease</keyword>
<dbReference type="Proteomes" id="UP001596086">
    <property type="component" value="Unassembled WGS sequence"/>
</dbReference>
<accession>A0ABW0S163</accession>